<evidence type="ECO:0000313" key="2">
    <source>
        <dbReference type="Proteomes" id="UP000789525"/>
    </source>
</evidence>
<reference evidence="1" key="1">
    <citation type="submission" date="2021-06" db="EMBL/GenBank/DDBJ databases">
        <authorList>
            <person name="Kallberg Y."/>
            <person name="Tangrot J."/>
            <person name="Rosling A."/>
        </authorList>
    </citation>
    <scope>NUCLEOTIDE SEQUENCE</scope>
    <source>
        <strain evidence="1">CL356</strain>
    </source>
</reference>
<feature type="non-terminal residue" evidence="1">
    <location>
        <position position="170"/>
    </location>
</feature>
<accession>A0ACA9R2M6</accession>
<evidence type="ECO:0000313" key="1">
    <source>
        <dbReference type="EMBL" id="CAG8773888.1"/>
    </source>
</evidence>
<proteinExistence type="predicted"/>
<sequence>GVGEEDIGEKNNGEQRARKKRGKQSGPRNDGVRAKGEPNSADRKAQLEELQEGDTFAEELGKKPPVVWKGRRPNDPDFVREFLKAKLGLSLLRSANGYGTTKKAVKVRQEEGQRIAQWNKKKAVDDRQAEADRFNGDWAAAEQFKKIVSTISSIVRDQTSFNFQSSPRLG</sequence>
<organism evidence="1 2">
    <name type="scientific">Acaulospora colombiana</name>
    <dbReference type="NCBI Taxonomy" id="27376"/>
    <lineage>
        <taxon>Eukaryota</taxon>
        <taxon>Fungi</taxon>
        <taxon>Fungi incertae sedis</taxon>
        <taxon>Mucoromycota</taxon>
        <taxon>Glomeromycotina</taxon>
        <taxon>Glomeromycetes</taxon>
        <taxon>Diversisporales</taxon>
        <taxon>Acaulosporaceae</taxon>
        <taxon>Acaulospora</taxon>
    </lineage>
</organism>
<gene>
    <name evidence="1" type="ORF">ACOLOM_LOCUS13975</name>
</gene>
<dbReference type="Proteomes" id="UP000789525">
    <property type="component" value="Unassembled WGS sequence"/>
</dbReference>
<name>A0ACA9R2M6_9GLOM</name>
<feature type="non-terminal residue" evidence="1">
    <location>
        <position position="1"/>
    </location>
</feature>
<comment type="caution">
    <text evidence="1">The sequence shown here is derived from an EMBL/GenBank/DDBJ whole genome shotgun (WGS) entry which is preliminary data.</text>
</comment>
<keyword evidence="2" id="KW-1185">Reference proteome</keyword>
<protein>
    <submittedName>
        <fullName evidence="1">3288_t:CDS:1</fullName>
    </submittedName>
</protein>
<dbReference type="EMBL" id="CAJVPT010066742">
    <property type="protein sequence ID" value="CAG8773888.1"/>
    <property type="molecule type" value="Genomic_DNA"/>
</dbReference>